<dbReference type="GO" id="GO:0004523">
    <property type="term" value="F:RNA-DNA hybrid ribonuclease activity"/>
    <property type="evidence" value="ECO:0007669"/>
    <property type="project" value="UniProtKB-UniRule"/>
</dbReference>
<dbReference type="CDD" id="cd07181">
    <property type="entry name" value="RNase_HII_eukaryota_like"/>
    <property type="match status" value="1"/>
</dbReference>
<comment type="similarity">
    <text evidence="3">Belongs to the RNase HII family. Eukaryotic subfamily.</text>
</comment>
<evidence type="ECO:0000256" key="5">
    <source>
        <dbReference type="ARBA" id="ARBA00022723"/>
    </source>
</evidence>
<dbReference type="EC" id="3.1.26.4" evidence="10"/>
<dbReference type="GO" id="GO:0006298">
    <property type="term" value="P:mismatch repair"/>
    <property type="evidence" value="ECO:0007669"/>
    <property type="project" value="TreeGrafter"/>
</dbReference>
<dbReference type="EMBL" id="CAJGYM010000026">
    <property type="protein sequence ID" value="CAD6192235.1"/>
    <property type="molecule type" value="Genomic_DNA"/>
</dbReference>
<keyword evidence="4 9" id="KW-0540">Nuclease</keyword>
<comment type="function">
    <text evidence="10">Endonuclease that specifically degrades the RNA of RNA-DNA hybrids.</text>
</comment>
<gene>
    <name evidence="12" type="ORF">CAUJ_LOCUS8154</name>
</gene>
<dbReference type="Gene3D" id="1.10.10.460">
    <property type="entry name" value="Ribonuclease hii. Domain 2"/>
    <property type="match status" value="1"/>
</dbReference>
<protein>
    <recommendedName>
        <fullName evidence="10">Ribonuclease</fullName>
        <ecNumber evidence="10">3.1.26.4</ecNumber>
    </recommendedName>
</protein>
<evidence type="ECO:0000256" key="3">
    <source>
        <dbReference type="ARBA" id="ARBA00007058"/>
    </source>
</evidence>
<feature type="binding site" evidence="9">
    <location>
        <position position="29"/>
    </location>
    <ligand>
        <name>a divalent metal cation</name>
        <dbReference type="ChEBI" id="CHEBI:60240"/>
    </ligand>
</feature>
<keyword evidence="7 9" id="KW-0378">Hydrolase</keyword>
<evidence type="ECO:0000313" key="13">
    <source>
        <dbReference type="Proteomes" id="UP000835052"/>
    </source>
</evidence>
<keyword evidence="6 9" id="KW-0255">Endonuclease</keyword>
<name>A0A8S1HAP2_9PELO</name>
<dbReference type="FunFam" id="1.10.10.460:FF:000001">
    <property type="entry name" value="Ribonuclease"/>
    <property type="match status" value="1"/>
</dbReference>
<comment type="function">
    <text evidence="8">Catalytic subunit of RNase HII, an endonuclease that specifically degrades the RNA of RNA:DNA hybrids. Participates in DNA replication, possibly by mediating the removal of lagging-strand Okazaki fragment RNA primers during DNA replication. Mediates the excision of single ribonucleotides from DNA:RNA duplexes.</text>
</comment>
<evidence type="ECO:0000256" key="6">
    <source>
        <dbReference type="ARBA" id="ARBA00022759"/>
    </source>
</evidence>
<keyword evidence="5 9" id="KW-0479">Metal-binding</keyword>
<comment type="caution">
    <text evidence="12">The sequence shown here is derived from an EMBL/GenBank/DDBJ whole genome shotgun (WGS) entry which is preliminary data.</text>
</comment>
<dbReference type="PANTHER" id="PTHR10954">
    <property type="entry name" value="RIBONUCLEASE H2 SUBUNIT A"/>
    <property type="match status" value="1"/>
</dbReference>
<evidence type="ECO:0000256" key="10">
    <source>
        <dbReference type="RuleBase" id="RU003515"/>
    </source>
</evidence>
<dbReference type="Pfam" id="PF01351">
    <property type="entry name" value="RNase_HII"/>
    <property type="match status" value="1"/>
</dbReference>
<comment type="cofactor">
    <cofactor evidence="9">
        <name>Mn(2+)</name>
        <dbReference type="ChEBI" id="CHEBI:29035"/>
    </cofactor>
    <cofactor evidence="9">
        <name>Mg(2+)</name>
        <dbReference type="ChEBI" id="CHEBI:18420"/>
    </cofactor>
    <text evidence="9">Manganese or magnesium. Binds 1 divalent metal ion per monomer in the absence of substrate. May bind a second metal ion after substrate binding.</text>
</comment>
<dbReference type="InterPro" id="IPR001352">
    <property type="entry name" value="RNase_HII/HIII"/>
</dbReference>
<organism evidence="12 13">
    <name type="scientific">Caenorhabditis auriculariae</name>
    <dbReference type="NCBI Taxonomy" id="2777116"/>
    <lineage>
        <taxon>Eukaryota</taxon>
        <taxon>Metazoa</taxon>
        <taxon>Ecdysozoa</taxon>
        <taxon>Nematoda</taxon>
        <taxon>Chromadorea</taxon>
        <taxon>Rhabditida</taxon>
        <taxon>Rhabditina</taxon>
        <taxon>Rhabditomorpha</taxon>
        <taxon>Rhabditoidea</taxon>
        <taxon>Rhabditidae</taxon>
        <taxon>Peloderinae</taxon>
        <taxon>Caenorhabditis</taxon>
    </lineage>
</organism>
<dbReference type="InterPro" id="IPR024567">
    <property type="entry name" value="RNase_HII/HIII_dom"/>
</dbReference>
<dbReference type="Gene3D" id="3.30.420.10">
    <property type="entry name" value="Ribonuclease H-like superfamily/Ribonuclease H"/>
    <property type="match status" value="1"/>
</dbReference>
<evidence type="ECO:0000259" key="11">
    <source>
        <dbReference type="PROSITE" id="PS51975"/>
    </source>
</evidence>
<evidence type="ECO:0000256" key="7">
    <source>
        <dbReference type="ARBA" id="ARBA00022801"/>
    </source>
</evidence>
<dbReference type="PANTHER" id="PTHR10954:SF7">
    <property type="entry name" value="RIBONUCLEASE H2 SUBUNIT A"/>
    <property type="match status" value="1"/>
</dbReference>
<dbReference type="InterPro" id="IPR012337">
    <property type="entry name" value="RNaseH-like_sf"/>
</dbReference>
<dbReference type="PROSITE" id="PS51975">
    <property type="entry name" value="RNASE_H_2"/>
    <property type="match status" value="1"/>
</dbReference>
<dbReference type="InterPro" id="IPR036397">
    <property type="entry name" value="RNaseH_sf"/>
</dbReference>
<evidence type="ECO:0000256" key="9">
    <source>
        <dbReference type="PROSITE-ProRule" id="PRU01319"/>
    </source>
</evidence>
<proteinExistence type="inferred from homology"/>
<dbReference type="GO" id="GO:0046872">
    <property type="term" value="F:metal ion binding"/>
    <property type="evidence" value="ECO:0007669"/>
    <property type="project" value="UniProtKB-KW"/>
</dbReference>
<dbReference type="GO" id="GO:0032299">
    <property type="term" value="C:ribonuclease H2 complex"/>
    <property type="evidence" value="ECO:0007669"/>
    <property type="project" value="TreeGrafter"/>
</dbReference>
<dbReference type="FunFam" id="3.30.420.10:FF:000088">
    <property type="entry name" value="Ribonuclease"/>
    <property type="match status" value="1"/>
</dbReference>
<dbReference type="InterPro" id="IPR023160">
    <property type="entry name" value="RNase_HII_hlx-loop-hlx_cap_dom"/>
</dbReference>
<dbReference type="GO" id="GO:0043137">
    <property type="term" value="P:DNA replication, removal of RNA primer"/>
    <property type="evidence" value="ECO:0007669"/>
    <property type="project" value="TreeGrafter"/>
</dbReference>
<dbReference type="InterPro" id="IPR004649">
    <property type="entry name" value="RNase_H2_suA"/>
</dbReference>
<evidence type="ECO:0000256" key="4">
    <source>
        <dbReference type="ARBA" id="ARBA00022722"/>
    </source>
</evidence>
<evidence type="ECO:0000313" key="12">
    <source>
        <dbReference type="EMBL" id="CAD6192235.1"/>
    </source>
</evidence>
<dbReference type="Proteomes" id="UP000835052">
    <property type="component" value="Unassembled WGS sequence"/>
</dbReference>
<accession>A0A8S1HAP2</accession>
<feature type="domain" description="RNase H type-2" evidence="11">
    <location>
        <begin position="22"/>
        <end position="249"/>
    </location>
</feature>
<reference evidence="12" key="1">
    <citation type="submission" date="2020-10" db="EMBL/GenBank/DDBJ databases">
        <authorList>
            <person name="Kikuchi T."/>
        </authorList>
    </citation>
    <scope>NUCLEOTIDE SEQUENCE</scope>
    <source>
        <strain evidence="12">NKZ352</strain>
    </source>
</reference>
<feature type="binding site" evidence="9">
    <location>
        <position position="139"/>
    </location>
    <ligand>
        <name>a divalent metal cation</name>
        <dbReference type="ChEBI" id="CHEBI:60240"/>
    </ligand>
</feature>
<keyword evidence="13" id="KW-1185">Reference proteome</keyword>
<dbReference type="AlphaFoldDB" id="A0A8S1HAP2"/>
<dbReference type="NCBIfam" id="TIGR00729">
    <property type="entry name" value="ribonuclease HII"/>
    <property type="match status" value="1"/>
</dbReference>
<feature type="binding site" evidence="9">
    <location>
        <position position="28"/>
    </location>
    <ligand>
        <name>a divalent metal cation</name>
        <dbReference type="ChEBI" id="CHEBI:60240"/>
    </ligand>
</feature>
<comment type="cofactor">
    <cofactor evidence="2">
        <name>Mg(2+)</name>
        <dbReference type="ChEBI" id="CHEBI:18420"/>
    </cofactor>
</comment>
<comment type="catalytic activity">
    <reaction evidence="1 9 10">
        <text>Endonucleolytic cleavage to 5'-phosphomonoester.</text>
        <dbReference type="EC" id="3.1.26.4"/>
    </reaction>
</comment>
<evidence type="ECO:0000256" key="1">
    <source>
        <dbReference type="ARBA" id="ARBA00000077"/>
    </source>
</evidence>
<dbReference type="GO" id="GO:0003723">
    <property type="term" value="F:RNA binding"/>
    <property type="evidence" value="ECO:0007669"/>
    <property type="project" value="UniProtKB-UniRule"/>
</dbReference>
<sequence>MPLLTCETERSETWVNFADGLPCVLGIDEAGRGPVLGPMVYGAAISPLDKFNELKNLGVADSKALTEQKRDDIFEKMNNDDETKQVVAYAVRCLSAQLISASMLKRCKYSLNEVSHEAAITLIRDALDSKVNVVEIKVDTVGPKATYQAKLEKIFPGISITVTEKADSLFPIVSAASIAAKVTRDSRLRSWEFAEANICVPAEGYGSGYPGDPKTKNFLKRCCDPAFGYPSLVRFSWKTAENAMEKGCVSVSWEDDEAENRGKNNGMKNWCKPENPEVVPPKRHVFLQERQLSNVTSF</sequence>
<evidence type="ECO:0000256" key="8">
    <source>
        <dbReference type="ARBA" id="ARBA00024981"/>
    </source>
</evidence>
<dbReference type="OrthoDB" id="7462577at2759"/>
<evidence type="ECO:0000256" key="2">
    <source>
        <dbReference type="ARBA" id="ARBA00001946"/>
    </source>
</evidence>
<dbReference type="SUPFAM" id="SSF53098">
    <property type="entry name" value="Ribonuclease H-like"/>
    <property type="match status" value="1"/>
</dbReference>